<dbReference type="eggNOG" id="ENOG502S8DQ">
    <property type="taxonomic scope" value="Eukaryota"/>
</dbReference>
<gene>
    <name evidence="1" type="ORF">Bathy06g00020</name>
</gene>
<accession>K8EX22</accession>
<dbReference type="STRING" id="41875.K8EX22"/>
<protein>
    <submittedName>
        <fullName evidence="1">Uncharacterized protein</fullName>
    </submittedName>
</protein>
<keyword evidence="2" id="KW-1185">Reference proteome</keyword>
<evidence type="ECO:0000313" key="1">
    <source>
        <dbReference type="EMBL" id="CCO17010.1"/>
    </source>
</evidence>
<dbReference type="EMBL" id="FO082273">
    <property type="protein sequence ID" value="CCO17010.1"/>
    <property type="molecule type" value="Genomic_DNA"/>
</dbReference>
<evidence type="ECO:0000313" key="2">
    <source>
        <dbReference type="Proteomes" id="UP000198341"/>
    </source>
</evidence>
<dbReference type="OrthoDB" id="10266005at2759"/>
<reference evidence="1 2" key="1">
    <citation type="submission" date="2011-10" db="EMBL/GenBank/DDBJ databases">
        <authorList>
            <person name="Genoscope - CEA"/>
        </authorList>
    </citation>
    <scope>NUCLEOTIDE SEQUENCE [LARGE SCALE GENOMIC DNA]</scope>
    <source>
        <strain evidence="1 2">RCC 1105</strain>
    </source>
</reference>
<organism evidence="1 2">
    <name type="scientific">Bathycoccus prasinos</name>
    <dbReference type="NCBI Taxonomy" id="41875"/>
    <lineage>
        <taxon>Eukaryota</taxon>
        <taxon>Viridiplantae</taxon>
        <taxon>Chlorophyta</taxon>
        <taxon>Mamiellophyceae</taxon>
        <taxon>Mamiellales</taxon>
        <taxon>Bathycoccaceae</taxon>
        <taxon>Bathycoccus</taxon>
    </lineage>
</organism>
<dbReference type="RefSeq" id="XP_007512410.1">
    <property type="nucleotide sequence ID" value="XM_007512348.1"/>
</dbReference>
<dbReference type="GeneID" id="19014983"/>
<dbReference type="PANTHER" id="PTHR35716:SF1">
    <property type="entry name" value="OS05G0574700 PROTEIN"/>
    <property type="match status" value="1"/>
</dbReference>
<sequence>MPSASSSASLTAAAAALVTSSSSSTRPNLTSSKKTKKVKLNWVVKASSTSSNEGYLPGTMLSAEQILEIPIDRRAFKPTSEECPFCVNAIVKENGSKCIGVCRNPQNVPGPLFFPHQMQTCRDAVQIQLESMKDKNNPRTDHGVQVMWEFSVESGNMDRSRYFGFSSDMYHFDHFLGKCLVNFDAFVFNRKHEILDEISMKDGRTLVRVIVTDKVGSDTFWAFVMVKRTFSKYEGCWQSLRILPRS</sequence>
<dbReference type="KEGG" id="bpg:Bathy06g00020"/>
<dbReference type="AlphaFoldDB" id="K8EX22"/>
<name>K8EX22_9CHLO</name>
<proteinExistence type="predicted"/>
<dbReference type="PANTHER" id="PTHR35716">
    <property type="entry name" value="OS05G0574700 PROTEIN-RELATED"/>
    <property type="match status" value="1"/>
</dbReference>
<dbReference type="Proteomes" id="UP000198341">
    <property type="component" value="Chromosome 6"/>
</dbReference>